<proteinExistence type="predicted"/>
<evidence type="ECO:0000313" key="1">
    <source>
        <dbReference type="EMBL" id="CRI34212.1"/>
    </source>
</evidence>
<name>A0A0K2Y7W8_HELHE</name>
<dbReference type="Proteomes" id="UP000046090">
    <property type="component" value="Unassembled WGS sequence"/>
</dbReference>
<dbReference type="RefSeq" id="WP_015106301.1">
    <property type="nucleotide sequence ID" value="NZ_AP026684.1"/>
</dbReference>
<evidence type="ECO:0000313" key="2">
    <source>
        <dbReference type="Proteomes" id="UP000046090"/>
    </source>
</evidence>
<protein>
    <submittedName>
        <fullName evidence="1">Uncharacterized protein</fullName>
    </submittedName>
</protein>
<organism evidence="1 2">
    <name type="scientific">Helicobacter heilmannii</name>
    <dbReference type="NCBI Taxonomy" id="35817"/>
    <lineage>
        <taxon>Bacteria</taxon>
        <taxon>Pseudomonadati</taxon>
        <taxon>Campylobacterota</taxon>
        <taxon>Epsilonproteobacteria</taxon>
        <taxon>Campylobacterales</taxon>
        <taxon>Helicobacteraceae</taxon>
        <taxon>Helicobacter</taxon>
    </lineage>
</organism>
<dbReference type="AlphaFoldDB" id="A0A0K2Y7W8"/>
<accession>A0A0K2Y7W8</accession>
<keyword evidence="2" id="KW-1185">Reference proteome</keyword>
<reference evidence="2" key="1">
    <citation type="submission" date="2014-12" db="EMBL/GenBank/DDBJ databases">
        <authorList>
            <person name="Smet A."/>
        </authorList>
    </citation>
    <scope>NUCLEOTIDE SEQUENCE [LARGE SCALE GENOMIC DNA]</scope>
</reference>
<dbReference type="EMBL" id="CDMK01000001">
    <property type="protein sequence ID" value="CRI34212.1"/>
    <property type="molecule type" value="Genomic_DNA"/>
</dbReference>
<sequence>MRLEMQKIGHSAKSVACTFEGVRLDGQVRRVAPKLFVLEGRLHGEVAVVCARSAQVFNKTMSQDLKLLLCDGMFDPKQGLEGLGVDALDTIECFDGIIDFEDILRSEVQSIQADYHYLDQV</sequence>
<gene>
    <name evidence="1" type="ORF">HHE01_10580</name>
</gene>
<dbReference type="GeneID" id="76196802"/>